<organism evidence="3 4">
    <name type="scientific">Actinomadura yumaensis</name>
    <dbReference type="NCBI Taxonomy" id="111807"/>
    <lineage>
        <taxon>Bacteria</taxon>
        <taxon>Bacillati</taxon>
        <taxon>Actinomycetota</taxon>
        <taxon>Actinomycetes</taxon>
        <taxon>Streptosporangiales</taxon>
        <taxon>Thermomonosporaceae</taxon>
        <taxon>Actinomadura</taxon>
    </lineage>
</organism>
<protein>
    <recommendedName>
        <fullName evidence="5">Phospholipid carrier-dependent glycosyltransferase</fullName>
    </recommendedName>
</protein>
<keyword evidence="2" id="KW-1133">Transmembrane helix</keyword>
<feature type="transmembrane region" description="Helical" evidence="2">
    <location>
        <begin position="232"/>
        <end position="248"/>
    </location>
</feature>
<keyword evidence="4" id="KW-1185">Reference proteome</keyword>
<proteinExistence type="predicted"/>
<keyword evidence="2" id="KW-0812">Transmembrane</keyword>
<feature type="transmembrane region" description="Helical" evidence="2">
    <location>
        <begin position="174"/>
        <end position="197"/>
    </location>
</feature>
<dbReference type="EMBL" id="JBHSXS010000061">
    <property type="protein sequence ID" value="MFC6886849.1"/>
    <property type="molecule type" value="Genomic_DNA"/>
</dbReference>
<feature type="transmembrane region" description="Helical" evidence="2">
    <location>
        <begin position="566"/>
        <end position="583"/>
    </location>
</feature>
<feature type="transmembrane region" description="Helical" evidence="2">
    <location>
        <begin position="209"/>
        <end position="226"/>
    </location>
</feature>
<feature type="compositionally biased region" description="Low complexity" evidence="1">
    <location>
        <begin position="590"/>
        <end position="599"/>
    </location>
</feature>
<feature type="transmembrane region" description="Helical" evidence="2">
    <location>
        <begin position="306"/>
        <end position="330"/>
    </location>
</feature>
<reference evidence="4" key="1">
    <citation type="journal article" date="2019" name="Int. J. Syst. Evol. Microbiol.">
        <title>The Global Catalogue of Microorganisms (GCM) 10K type strain sequencing project: providing services to taxonomists for standard genome sequencing and annotation.</title>
        <authorList>
            <consortium name="The Broad Institute Genomics Platform"/>
            <consortium name="The Broad Institute Genome Sequencing Center for Infectious Disease"/>
            <person name="Wu L."/>
            <person name="Ma J."/>
        </authorList>
    </citation>
    <scope>NUCLEOTIDE SEQUENCE [LARGE SCALE GENOMIC DNA]</scope>
    <source>
        <strain evidence="4">JCM 3369</strain>
    </source>
</reference>
<evidence type="ECO:0008006" key="5">
    <source>
        <dbReference type="Google" id="ProtNLM"/>
    </source>
</evidence>
<dbReference type="RefSeq" id="WP_160825575.1">
    <property type="nucleotide sequence ID" value="NZ_JBHSXS010000061.1"/>
</dbReference>
<dbReference type="Proteomes" id="UP001596380">
    <property type="component" value="Unassembled WGS sequence"/>
</dbReference>
<evidence type="ECO:0000313" key="3">
    <source>
        <dbReference type="EMBL" id="MFC6886849.1"/>
    </source>
</evidence>
<feature type="transmembrane region" description="Helical" evidence="2">
    <location>
        <begin position="96"/>
        <end position="118"/>
    </location>
</feature>
<feature type="transmembrane region" description="Helical" evidence="2">
    <location>
        <begin position="29"/>
        <end position="50"/>
    </location>
</feature>
<sequence length="628" mass="66473">MDGKTTARSSAGASAGAAVRAWANAGGRWVWRHALFAVVLAGAIALRALAIAGHPSVLWTGDSIVYLNGSLTLAPSPNRPSGYSLLLWALRPFHSFTAVLTVQAALGVLTGVMVYALVWRTARTRWPRPLAPSPSEGRSPEGAGGVRARVLGWLPACLAVVAAVPVLFDGNQLLLEHLLLSDELFGFLVMAAVAVLLWPPVRSASGGRLLVRVGVAGVLLGCAAVTRMAGVPLIAVVLVAMAVYGRPGRRLFTRTAQRTDGPLDTPVHAPLDGPAHLRSNAGVGGLGESGRRRSAGSGASGRVGRWAGALVGAAVLVGAFVMPVVAYMGWFRANHGEFGMSKHGAVWLYGRTASFADCAQVTERHPDLAVLCPRRPPSDPRVTSPVYAAMYTPDSPFRRLPGGIYGPHSNAPAERFAWTAITAQPLDYARVVIKDTLKTFAPGRSPYPTTWTEAQLHFPAVVNRAFDKPPAARQKRLALIYGGDTARPRIVNPYARWIRHYQAHWYVPGPALAVLLGIGLAGAAVRLLRRGERRSRTEGAAILLPWLTAAALLVIPVATADFDYRYVLPALPLACLAAALAVIPGRRPDPAASAPQSPAVRAERAPQRADGIAAAHRADDIADPDPLV</sequence>
<feature type="region of interest" description="Disordered" evidence="1">
    <location>
        <begin position="282"/>
        <end position="301"/>
    </location>
</feature>
<gene>
    <name evidence="3" type="ORF">ACFQKB_44290</name>
</gene>
<feature type="transmembrane region" description="Helical" evidence="2">
    <location>
        <begin position="505"/>
        <end position="528"/>
    </location>
</feature>
<feature type="transmembrane region" description="Helical" evidence="2">
    <location>
        <begin position="150"/>
        <end position="168"/>
    </location>
</feature>
<feature type="region of interest" description="Disordered" evidence="1">
    <location>
        <begin position="589"/>
        <end position="628"/>
    </location>
</feature>
<keyword evidence="2" id="KW-0472">Membrane</keyword>
<accession>A0ABW2CYD8</accession>
<evidence type="ECO:0000256" key="2">
    <source>
        <dbReference type="SAM" id="Phobius"/>
    </source>
</evidence>
<evidence type="ECO:0000313" key="4">
    <source>
        <dbReference type="Proteomes" id="UP001596380"/>
    </source>
</evidence>
<feature type="transmembrane region" description="Helical" evidence="2">
    <location>
        <begin position="540"/>
        <end position="560"/>
    </location>
</feature>
<evidence type="ECO:0000256" key="1">
    <source>
        <dbReference type="SAM" id="MobiDB-lite"/>
    </source>
</evidence>
<comment type="caution">
    <text evidence="3">The sequence shown here is derived from an EMBL/GenBank/DDBJ whole genome shotgun (WGS) entry which is preliminary data.</text>
</comment>
<name>A0ABW2CYD8_9ACTN</name>